<proteinExistence type="predicted"/>
<dbReference type="EMBL" id="JAHHIF010000001">
    <property type="protein sequence ID" value="MBW4542860.1"/>
    <property type="molecule type" value="Genomic_DNA"/>
</dbReference>
<evidence type="ECO:0000313" key="2">
    <source>
        <dbReference type="Proteomes" id="UP000753908"/>
    </source>
</evidence>
<gene>
    <name evidence="1" type="ORF">KME25_00195</name>
</gene>
<organism evidence="1 2">
    <name type="scientific">Symplocastrum torsivum CPER-KK1</name>
    <dbReference type="NCBI Taxonomy" id="450513"/>
    <lineage>
        <taxon>Bacteria</taxon>
        <taxon>Bacillati</taxon>
        <taxon>Cyanobacteriota</taxon>
        <taxon>Cyanophyceae</taxon>
        <taxon>Oscillatoriophycideae</taxon>
        <taxon>Oscillatoriales</taxon>
        <taxon>Microcoleaceae</taxon>
        <taxon>Symplocastrum</taxon>
    </lineage>
</organism>
<dbReference type="AlphaFoldDB" id="A0A951PFS4"/>
<dbReference type="Proteomes" id="UP000753908">
    <property type="component" value="Unassembled WGS sequence"/>
</dbReference>
<reference evidence="1" key="1">
    <citation type="submission" date="2021-05" db="EMBL/GenBank/DDBJ databases">
        <authorList>
            <person name="Pietrasiak N."/>
            <person name="Ward R."/>
            <person name="Stajich J.E."/>
            <person name="Kurbessoian T."/>
        </authorList>
    </citation>
    <scope>NUCLEOTIDE SEQUENCE</scope>
    <source>
        <strain evidence="1">CPER-KK1</strain>
    </source>
</reference>
<protein>
    <submittedName>
        <fullName evidence="1">Uncharacterized protein</fullName>
    </submittedName>
</protein>
<accession>A0A951PFS4</accession>
<sequence length="95" mass="10270">MQRIVIITLVVVELVLLSLLTLKPAEAKLNDSPTYTWGFAHVGSNKVVCKKLAFHPEKWTPPASANQGTVKLHSTTAIVNDSYCANLAKPVVASN</sequence>
<evidence type="ECO:0000313" key="1">
    <source>
        <dbReference type="EMBL" id="MBW4542860.1"/>
    </source>
</evidence>
<reference evidence="1" key="2">
    <citation type="journal article" date="2022" name="Microbiol. Resour. Announc.">
        <title>Metagenome Sequencing to Explore Phylogenomics of Terrestrial Cyanobacteria.</title>
        <authorList>
            <person name="Ward R.D."/>
            <person name="Stajich J.E."/>
            <person name="Johansen J.R."/>
            <person name="Huntemann M."/>
            <person name="Clum A."/>
            <person name="Foster B."/>
            <person name="Foster B."/>
            <person name="Roux S."/>
            <person name="Palaniappan K."/>
            <person name="Varghese N."/>
            <person name="Mukherjee S."/>
            <person name="Reddy T.B.K."/>
            <person name="Daum C."/>
            <person name="Copeland A."/>
            <person name="Chen I.A."/>
            <person name="Ivanova N.N."/>
            <person name="Kyrpides N.C."/>
            <person name="Shapiro N."/>
            <person name="Eloe-Fadrosh E.A."/>
            <person name="Pietrasiak N."/>
        </authorList>
    </citation>
    <scope>NUCLEOTIDE SEQUENCE</scope>
    <source>
        <strain evidence="1">CPER-KK1</strain>
    </source>
</reference>
<name>A0A951PFS4_9CYAN</name>
<comment type="caution">
    <text evidence="1">The sequence shown here is derived from an EMBL/GenBank/DDBJ whole genome shotgun (WGS) entry which is preliminary data.</text>
</comment>